<dbReference type="GO" id="GO:0015627">
    <property type="term" value="C:type II protein secretion system complex"/>
    <property type="evidence" value="ECO:0007669"/>
    <property type="project" value="TreeGrafter"/>
</dbReference>
<dbReference type="OrthoDB" id="9779724at2"/>
<feature type="domain" description="Type II/III secretion system secretin-like" evidence="3">
    <location>
        <begin position="250"/>
        <end position="405"/>
    </location>
</feature>
<dbReference type="RefSeq" id="WP_126600730.1">
    <property type="nucleotide sequence ID" value="NZ_LR134510.1"/>
</dbReference>
<dbReference type="AlphaFoldDB" id="A0A448TW97"/>
<name>A0A448TW97_9PAST</name>
<comment type="similarity">
    <text evidence="1">Belongs to the bacterial secretin family.</text>
</comment>
<evidence type="ECO:0000259" key="3">
    <source>
        <dbReference type="Pfam" id="PF00263"/>
    </source>
</evidence>
<dbReference type="PANTHER" id="PTHR30332">
    <property type="entry name" value="PROBABLE GENERAL SECRETION PATHWAY PROTEIN D"/>
    <property type="match status" value="1"/>
</dbReference>
<evidence type="ECO:0000256" key="1">
    <source>
        <dbReference type="RuleBase" id="RU004003"/>
    </source>
</evidence>
<dbReference type="InterPro" id="IPR032789">
    <property type="entry name" value="T2SS-T3SS_pil_N"/>
</dbReference>
<keyword evidence="6" id="KW-1185">Reference proteome</keyword>
<gene>
    <name evidence="5" type="primary">pulD_3</name>
    <name evidence="5" type="ORF">NCTC12871_01711</name>
</gene>
<sequence length="453" mass="49610">MRKFLVSALCVMSAFVSASAMAKVIYLAPGDSQQLNFDEKIGTIFVTNPNVANYKVLGDKSLLLYAKQEGETQLDVLSREGEKSLLKSMVSVTELGNLTRANEQIKIQFPNSQLHIVKMGKAYVIEGKAATEEELQTVQRIVAAAVDSKSERVDRDLDKDGLGKDLLTKYTYDNVINNATITKPNQINVRLSVVEIDRNLAEKLGVSWDNLTMRMGDVLKAPWTWVGSFSGASGAAVKFTAGSMSGFINALNSNDNAKVLAEPNLSMLSGEKASVLIGGQIPFIQYDRQGNPTVIYKDYGIDLNVAAKVQTNGRIRIALQQAVTDVLNKSVQGIPVLATTSSKSIFELANGESFIIGGLYNKRQSQAVSKVPFLGDIPVLGAFFRDTSQSKQEKELLIVATVHLVNPVQEENIDLPDFEVAGTLENFFNLTPLKKVYERTQVTNFLQRGGFIQ</sequence>
<dbReference type="InterPro" id="IPR050810">
    <property type="entry name" value="Bact_Secretion_Sys_Channel"/>
</dbReference>
<dbReference type="PRINTS" id="PR00811">
    <property type="entry name" value="BCTERIALGSPD"/>
</dbReference>
<protein>
    <submittedName>
        <fullName evidence="5">Rough colony protein A</fullName>
    </submittedName>
</protein>
<dbReference type="InterPro" id="IPR004846">
    <property type="entry name" value="T2SS/T3SS_dom"/>
</dbReference>
<dbReference type="Pfam" id="PF00263">
    <property type="entry name" value="Secretin"/>
    <property type="match status" value="1"/>
</dbReference>
<evidence type="ECO:0000313" key="6">
    <source>
        <dbReference type="Proteomes" id="UP000279799"/>
    </source>
</evidence>
<dbReference type="EMBL" id="LR134510">
    <property type="protein sequence ID" value="VEJ10201.1"/>
    <property type="molecule type" value="Genomic_DNA"/>
</dbReference>
<evidence type="ECO:0000313" key="5">
    <source>
        <dbReference type="EMBL" id="VEJ10201.1"/>
    </source>
</evidence>
<proteinExistence type="inferred from homology"/>
<dbReference type="InterPro" id="IPR001775">
    <property type="entry name" value="GspD/PilQ"/>
</dbReference>
<evidence type="ECO:0000259" key="4">
    <source>
        <dbReference type="Pfam" id="PF13629"/>
    </source>
</evidence>
<feature type="chain" id="PRO_5019510109" evidence="2">
    <location>
        <begin position="23"/>
        <end position="453"/>
    </location>
</feature>
<dbReference type="Pfam" id="PF13629">
    <property type="entry name" value="T2SS-T3SS_pil_N"/>
    <property type="match status" value="1"/>
</dbReference>
<accession>A0A448TW97</accession>
<keyword evidence="2" id="KW-0732">Signal</keyword>
<organism evidence="5 6">
    <name type="scientific">Actinobacillus delphinicola</name>
    <dbReference type="NCBI Taxonomy" id="51161"/>
    <lineage>
        <taxon>Bacteria</taxon>
        <taxon>Pseudomonadati</taxon>
        <taxon>Pseudomonadota</taxon>
        <taxon>Gammaproteobacteria</taxon>
        <taxon>Pasteurellales</taxon>
        <taxon>Pasteurellaceae</taxon>
        <taxon>Actinobacillus</taxon>
    </lineage>
</organism>
<feature type="signal peptide" evidence="2">
    <location>
        <begin position="1"/>
        <end position="22"/>
    </location>
</feature>
<dbReference type="KEGG" id="adp:NCTC12871_01711"/>
<dbReference type="Proteomes" id="UP000279799">
    <property type="component" value="Chromosome"/>
</dbReference>
<reference evidence="5 6" key="1">
    <citation type="submission" date="2018-12" db="EMBL/GenBank/DDBJ databases">
        <authorList>
            <consortium name="Pathogen Informatics"/>
        </authorList>
    </citation>
    <scope>NUCLEOTIDE SEQUENCE [LARGE SCALE GENOMIC DNA]</scope>
    <source>
        <strain evidence="5 6">NCTC12871</strain>
    </source>
</reference>
<dbReference type="GO" id="GO:0009306">
    <property type="term" value="P:protein secretion"/>
    <property type="evidence" value="ECO:0007669"/>
    <property type="project" value="InterPro"/>
</dbReference>
<dbReference type="PANTHER" id="PTHR30332:SF17">
    <property type="entry name" value="TYPE IV PILIATION SYSTEM PROTEIN DR_0774-RELATED"/>
    <property type="match status" value="1"/>
</dbReference>
<feature type="domain" description="Pilus formation protein N-terminal" evidence="4">
    <location>
        <begin position="22"/>
        <end position="93"/>
    </location>
</feature>
<evidence type="ECO:0000256" key="2">
    <source>
        <dbReference type="SAM" id="SignalP"/>
    </source>
</evidence>